<dbReference type="RefSeq" id="WP_160335622.1">
    <property type="nucleotide sequence ID" value="NZ_CALPCV010000026.1"/>
</dbReference>
<keyword evidence="2" id="KW-1185">Reference proteome</keyword>
<evidence type="ECO:0000313" key="1">
    <source>
        <dbReference type="EMBL" id="MVX57196.1"/>
    </source>
</evidence>
<dbReference type="Proteomes" id="UP000472580">
    <property type="component" value="Unassembled WGS sequence"/>
</dbReference>
<reference evidence="1 2" key="1">
    <citation type="submission" date="2019-12" db="EMBL/GenBank/DDBJ databases">
        <title>Microbes associate with the intestines of laboratory mice.</title>
        <authorList>
            <person name="Navarre W."/>
            <person name="Wong E."/>
        </authorList>
    </citation>
    <scope>NUCLEOTIDE SEQUENCE [LARGE SCALE GENOMIC DNA]</scope>
    <source>
        <strain evidence="1 2">NM82_D38</strain>
    </source>
</reference>
<name>A0A6L6YHS2_9BURK</name>
<comment type="caution">
    <text evidence="1">The sequence shown here is derived from an EMBL/GenBank/DDBJ whole genome shotgun (WGS) entry which is preliminary data.</text>
</comment>
<dbReference type="OrthoDB" id="9157173at2"/>
<gene>
    <name evidence="1" type="ORF">E5987_08240</name>
</gene>
<organism evidence="1 2">
    <name type="scientific">Parasutterella muris</name>
    <dbReference type="NCBI Taxonomy" id="2565572"/>
    <lineage>
        <taxon>Bacteria</taxon>
        <taxon>Pseudomonadati</taxon>
        <taxon>Pseudomonadota</taxon>
        <taxon>Betaproteobacteria</taxon>
        <taxon>Burkholderiales</taxon>
        <taxon>Sutterellaceae</taxon>
        <taxon>Parasutterella</taxon>
    </lineage>
</organism>
<sequence length="231" mass="26072">MYYSKLAAPILLVADCTQAPPLDLAEEVLGSEILAYARQHPSQAHALIWSRLIITTILSHYFPDEFEKAVIEDEFEDSVSCKGLPFKYAKIGATKGRVAIAMSTLPVFLSFKTYDTTNSMKELVRMRFSVIFNDWIDRQENPELAFYHLWALTDCLSQRGNPTVRAVIGDDDQLSVRGSSVMLRETFKFWSSSEWICAVQGPALTTLLTAIRTPEDTIRLLRDIQSEKAGK</sequence>
<evidence type="ECO:0000313" key="2">
    <source>
        <dbReference type="Proteomes" id="UP000472580"/>
    </source>
</evidence>
<dbReference type="AlphaFoldDB" id="A0A6L6YHS2"/>
<proteinExistence type="predicted"/>
<protein>
    <submittedName>
        <fullName evidence="1">Uncharacterized protein</fullName>
    </submittedName>
</protein>
<accession>A0A6L6YHS2</accession>
<dbReference type="EMBL" id="WSRP01000024">
    <property type="protein sequence ID" value="MVX57196.1"/>
    <property type="molecule type" value="Genomic_DNA"/>
</dbReference>